<comment type="caution">
    <text evidence="2">The sequence shown here is derived from an EMBL/GenBank/DDBJ whole genome shotgun (WGS) entry which is preliminary data.</text>
</comment>
<proteinExistence type="predicted"/>
<reference evidence="2" key="1">
    <citation type="journal article" date="2014" name="Front. Microbiol.">
        <title>High frequency of phylogenetically diverse reductive dehalogenase-homologous genes in deep subseafloor sedimentary metagenomes.</title>
        <authorList>
            <person name="Kawai M."/>
            <person name="Futagami T."/>
            <person name="Toyoda A."/>
            <person name="Takaki Y."/>
            <person name="Nishi S."/>
            <person name="Hori S."/>
            <person name="Arai W."/>
            <person name="Tsubouchi T."/>
            <person name="Morono Y."/>
            <person name="Uchiyama I."/>
            <person name="Ito T."/>
            <person name="Fujiyama A."/>
            <person name="Inagaki F."/>
            <person name="Takami H."/>
        </authorList>
    </citation>
    <scope>NUCLEOTIDE SEQUENCE</scope>
    <source>
        <strain evidence="2">Expedition CK06-06</strain>
    </source>
</reference>
<keyword evidence="1" id="KW-1133">Transmembrane helix</keyword>
<evidence type="ECO:0000313" key="2">
    <source>
        <dbReference type="EMBL" id="GAI36369.1"/>
    </source>
</evidence>
<dbReference type="EMBL" id="BARV01028681">
    <property type="protein sequence ID" value="GAI36369.1"/>
    <property type="molecule type" value="Genomic_DNA"/>
</dbReference>
<dbReference type="AlphaFoldDB" id="X1PZI9"/>
<keyword evidence="1" id="KW-0472">Membrane</keyword>
<gene>
    <name evidence="2" type="ORF">S06H3_45867</name>
</gene>
<organism evidence="2">
    <name type="scientific">marine sediment metagenome</name>
    <dbReference type="NCBI Taxonomy" id="412755"/>
    <lineage>
        <taxon>unclassified sequences</taxon>
        <taxon>metagenomes</taxon>
        <taxon>ecological metagenomes</taxon>
    </lineage>
</organism>
<feature type="non-terminal residue" evidence="2">
    <location>
        <position position="79"/>
    </location>
</feature>
<protein>
    <submittedName>
        <fullName evidence="2">Uncharacterized protein</fullName>
    </submittedName>
</protein>
<name>X1PZI9_9ZZZZ</name>
<sequence>MIRRLSPEQFFRQSQQEQELENILIEGEPVPPEPVPQIQYIPVAGVNAEKPEIPWGLIGVISIVGIVVVGIVAVVVAGG</sequence>
<keyword evidence="1" id="KW-0812">Transmembrane</keyword>
<accession>X1PZI9</accession>
<feature type="transmembrane region" description="Helical" evidence="1">
    <location>
        <begin position="55"/>
        <end position="77"/>
    </location>
</feature>
<evidence type="ECO:0000256" key="1">
    <source>
        <dbReference type="SAM" id="Phobius"/>
    </source>
</evidence>